<reference evidence="13 14" key="1">
    <citation type="journal article" date="2016" name="Genome Biol. Evol.">
        <title>Draft genome sequence of an aflatoxigenic Aspergillus species, A. bombycis.</title>
        <authorList>
            <person name="Moore G.G."/>
            <person name="Mack B.M."/>
            <person name="Beltz S.B."/>
            <person name="Gilbert M.K."/>
        </authorList>
    </citation>
    <scope>NUCLEOTIDE SEQUENCE [LARGE SCALE GENOMIC DNA]</scope>
    <source>
        <strain evidence="14">NRRL 26010</strain>
    </source>
</reference>
<dbReference type="RefSeq" id="XP_022385580.1">
    <property type="nucleotide sequence ID" value="XM_022537273.1"/>
</dbReference>
<dbReference type="AlphaFoldDB" id="A0A1F7ZQY4"/>
<feature type="compositionally biased region" description="Polar residues" evidence="11">
    <location>
        <begin position="733"/>
        <end position="755"/>
    </location>
</feature>
<evidence type="ECO:0000256" key="9">
    <source>
        <dbReference type="ARBA" id="ARBA00073215"/>
    </source>
</evidence>
<keyword evidence="4" id="KW-0805">Transcription regulation</keyword>
<dbReference type="PROSITE" id="PS51299">
    <property type="entry name" value="HTH_APSES"/>
    <property type="match status" value="1"/>
</dbReference>
<dbReference type="SMART" id="SM01252">
    <property type="entry name" value="KilA-N"/>
    <property type="match status" value="1"/>
</dbReference>
<evidence type="ECO:0000256" key="3">
    <source>
        <dbReference type="ARBA" id="ARBA00022969"/>
    </source>
</evidence>
<dbReference type="InterPro" id="IPR003163">
    <property type="entry name" value="Tscrpt_reg_HTH_APSES-type"/>
</dbReference>
<dbReference type="OrthoDB" id="5407653at2759"/>
<comment type="caution">
    <text evidence="13">The sequence shown here is derived from an EMBL/GenBank/DDBJ whole genome shotgun (WGS) entry which is preliminary data.</text>
</comment>
<feature type="compositionally biased region" description="Polar residues" evidence="11">
    <location>
        <begin position="507"/>
        <end position="526"/>
    </location>
</feature>
<dbReference type="FunFam" id="3.10.260.10:FF:000003">
    <property type="entry name" value="Ascospore maturation 1 protein"/>
    <property type="match status" value="1"/>
</dbReference>
<evidence type="ECO:0000256" key="2">
    <source>
        <dbReference type="ARBA" id="ARBA00019309"/>
    </source>
</evidence>
<dbReference type="PANTHER" id="PTHR47792:SF1">
    <property type="entry name" value="PROTEIN SOK2-RELATED"/>
    <property type="match status" value="1"/>
</dbReference>
<gene>
    <name evidence="13" type="ORF">ABOM_010145</name>
</gene>
<evidence type="ECO:0000259" key="12">
    <source>
        <dbReference type="PROSITE" id="PS51299"/>
    </source>
</evidence>
<dbReference type="Pfam" id="PF04383">
    <property type="entry name" value="KilA-N"/>
    <property type="match status" value="1"/>
</dbReference>
<organism evidence="13 14">
    <name type="scientific">Aspergillus bombycis</name>
    <dbReference type="NCBI Taxonomy" id="109264"/>
    <lineage>
        <taxon>Eukaryota</taxon>
        <taxon>Fungi</taxon>
        <taxon>Dikarya</taxon>
        <taxon>Ascomycota</taxon>
        <taxon>Pezizomycotina</taxon>
        <taxon>Eurotiomycetes</taxon>
        <taxon>Eurotiomycetidae</taxon>
        <taxon>Eurotiales</taxon>
        <taxon>Aspergillaceae</taxon>
        <taxon>Aspergillus</taxon>
    </lineage>
</organism>
<accession>A0A1F7ZQY4</accession>
<feature type="domain" description="HTH APSES-type" evidence="12">
    <location>
        <begin position="360"/>
        <end position="466"/>
    </location>
</feature>
<dbReference type="Proteomes" id="UP000179179">
    <property type="component" value="Unassembled WGS sequence"/>
</dbReference>
<feature type="compositionally biased region" description="Polar residues" evidence="11">
    <location>
        <begin position="712"/>
        <end position="724"/>
    </location>
</feature>
<dbReference type="PANTHER" id="PTHR47792">
    <property type="entry name" value="PROTEIN SOK2-RELATED"/>
    <property type="match status" value="1"/>
</dbReference>
<feature type="compositionally biased region" description="Basic and acidic residues" evidence="11">
    <location>
        <begin position="829"/>
        <end position="842"/>
    </location>
</feature>
<keyword evidence="6" id="KW-0804">Transcription</keyword>
<evidence type="ECO:0000313" key="14">
    <source>
        <dbReference type="Proteomes" id="UP000179179"/>
    </source>
</evidence>
<dbReference type="EMBL" id="LYCR01000101">
    <property type="protein sequence ID" value="OGM41863.1"/>
    <property type="molecule type" value="Genomic_DNA"/>
</dbReference>
<dbReference type="InterPro" id="IPR018004">
    <property type="entry name" value="KilA/APSES_HTH"/>
</dbReference>
<dbReference type="InterPro" id="IPR036887">
    <property type="entry name" value="HTH_APSES_sf"/>
</dbReference>
<dbReference type="Gene3D" id="3.10.260.10">
    <property type="entry name" value="Transcription regulator HTH, APSES-type DNA-binding domain"/>
    <property type="match status" value="1"/>
</dbReference>
<keyword evidence="5" id="KW-0238">DNA-binding</keyword>
<evidence type="ECO:0000256" key="11">
    <source>
        <dbReference type="SAM" id="MobiDB-lite"/>
    </source>
</evidence>
<evidence type="ECO:0000256" key="7">
    <source>
        <dbReference type="ARBA" id="ARBA00023321"/>
    </source>
</evidence>
<evidence type="ECO:0000256" key="6">
    <source>
        <dbReference type="ARBA" id="ARBA00023163"/>
    </source>
</evidence>
<feature type="region of interest" description="Disordered" evidence="11">
    <location>
        <begin position="704"/>
        <end position="877"/>
    </location>
</feature>
<dbReference type="GO" id="GO:0045944">
    <property type="term" value="P:positive regulation of transcription by RNA polymerase II"/>
    <property type="evidence" value="ECO:0007669"/>
    <property type="project" value="TreeGrafter"/>
</dbReference>
<feature type="compositionally biased region" description="Low complexity" evidence="11">
    <location>
        <begin position="613"/>
        <end position="633"/>
    </location>
</feature>
<name>A0A1F7ZQY4_9EURO</name>
<keyword evidence="7" id="KW-0183">Conidiation</keyword>
<feature type="region of interest" description="Disordered" evidence="11">
    <location>
        <begin position="479"/>
        <end position="672"/>
    </location>
</feature>
<dbReference type="InterPro" id="IPR029790">
    <property type="entry name" value="EFG1/Phd1/StuA"/>
</dbReference>
<evidence type="ECO:0000256" key="4">
    <source>
        <dbReference type="ARBA" id="ARBA00023015"/>
    </source>
</evidence>
<comment type="similarity">
    <text evidence="1">Belongs to the EFG1/PHD1/stuA family.</text>
</comment>
<feature type="region of interest" description="Disordered" evidence="11">
    <location>
        <begin position="292"/>
        <end position="313"/>
    </location>
</feature>
<evidence type="ECO:0000256" key="1">
    <source>
        <dbReference type="ARBA" id="ARBA00007247"/>
    </source>
</evidence>
<proteinExistence type="inferred from homology"/>
<evidence type="ECO:0000256" key="5">
    <source>
        <dbReference type="ARBA" id="ARBA00023125"/>
    </source>
</evidence>
<dbReference type="GO" id="GO:0043565">
    <property type="term" value="F:sequence-specific DNA binding"/>
    <property type="evidence" value="ECO:0007669"/>
    <property type="project" value="TreeGrafter"/>
</dbReference>
<dbReference type="GO" id="GO:0005634">
    <property type="term" value="C:nucleus"/>
    <property type="evidence" value="ECO:0007669"/>
    <property type="project" value="TreeGrafter"/>
</dbReference>
<feature type="compositionally biased region" description="Polar residues" evidence="11">
    <location>
        <begin position="202"/>
        <end position="214"/>
    </location>
</feature>
<dbReference type="GO" id="GO:0030435">
    <property type="term" value="P:sporulation resulting in formation of a cellular spore"/>
    <property type="evidence" value="ECO:0007669"/>
    <property type="project" value="UniProtKB-KW"/>
</dbReference>
<feature type="compositionally biased region" description="Polar residues" evidence="11">
    <location>
        <begin position="777"/>
        <end position="801"/>
    </location>
</feature>
<dbReference type="GeneID" id="34453535"/>
<evidence type="ECO:0000256" key="8">
    <source>
        <dbReference type="ARBA" id="ARBA00031907"/>
    </source>
</evidence>
<keyword evidence="3" id="KW-0749">Sporulation</keyword>
<dbReference type="GO" id="GO:0048315">
    <property type="term" value="P:conidium formation"/>
    <property type="evidence" value="ECO:0007669"/>
    <property type="project" value="UniProtKB-KW"/>
</dbReference>
<dbReference type="STRING" id="109264.A0A1F7ZQY4"/>
<feature type="compositionally biased region" description="Polar residues" evidence="11">
    <location>
        <begin position="542"/>
        <end position="611"/>
    </location>
</feature>
<keyword evidence="14" id="KW-1185">Reference proteome</keyword>
<feature type="compositionally biased region" description="Polar residues" evidence="11">
    <location>
        <begin position="142"/>
        <end position="156"/>
    </location>
</feature>
<protein>
    <recommendedName>
        <fullName evidence="9">Cell pattern formation-associated protein STUA</fullName>
    </recommendedName>
    <alternativeName>
        <fullName evidence="2 10">Cell pattern formation-associated protein stuA</fullName>
    </alternativeName>
    <alternativeName>
        <fullName evidence="8">Stunted protein A</fullName>
    </alternativeName>
</protein>
<evidence type="ECO:0000313" key="13">
    <source>
        <dbReference type="EMBL" id="OGM41863.1"/>
    </source>
</evidence>
<feature type="compositionally biased region" description="Polar residues" evidence="11">
    <location>
        <begin position="163"/>
        <end position="175"/>
    </location>
</feature>
<evidence type="ECO:0000256" key="10">
    <source>
        <dbReference type="ARBA" id="ARBA00073433"/>
    </source>
</evidence>
<dbReference type="SUPFAM" id="SSF54616">
    <property type="entry name" value="DNA-binding domain of Mlu1-box binding protein MBP1"/>
    <property type="match status" value="1"/>
</dbReference>
<sequence>MTVHFNFNYQLEYYHLFDTTNDQSSYIRPSFDRGDLSASRLVWHHLHVDDPHFRDLTGTTTKKQAKKEDNYQCGTLDISIPTAKNSESLCLLEPLPRQTEKLELPSISQVHTRGPVDIPWYNHHAAERPLLSGDKLPALSLPTASQPPISGQSYRTSYEEASASHNASARTSLSGTAPVINEARSPPQSADLAAGGQGRLSLDSSAPQEYSIPQNAVGDSYYPNPTAIGSMNHTQPYMDVHSSHLSSAQPYASQAATAGGIAHYPQYHQQPPVLQPASTTYGPASSYSPYAYPGGVTSSQPGPQPPTTSVSSQVPTQLLPLPVTSHTVAPPGYGNNTGTPMQGYVYDATGQIAPPGAKPRVTATLWEDEGSLCYQVEARGVCVARREDNHMINGTKLLNVAGMTRGRRDGILKSEKIRHVVKIGPMHLKGVWIPFERALEFANKEKITDLLYPLFVHNIGGLLYHPTNQTRTNMVVQESQQRRLEGPQAARASQGPQPPALHHHHSLQTPVPSHMSQPHAMTSQSAARPGLDRAHTFPTPPASASSLMGITNQGSSYEWGNQGMNSGVPNTQPLSIDTTLSNARSMPTTPATTPPGSNMQGMQQYQSQPGYDSSKSYYSAAPPSHPQYAPQQPLTQPMAPYGQTMPANTYIKNDMAPPTARASGGPPDVEQADVKSDRYSQANGHVGSGAGEPVTEHEPEYVQHDSAGYGTNRGSYTYTTNPSVGSLAGDHSQLASDMSGSPSQQNGSGRMTPRTSGAPPQWASGYSTPPRPAAVSSLYNSVSETRGASANGTTDNYSVASNPAPGYSTGMNGSLGSGKRLRDDDDVDQIVRPDSRGAEYENKRRKTLTEATVGGPVGGVPLGLQPMKAGGVMSRRR</sequence>
<feature type="region of interest" description="Disordered" evidence="11">
    <location>
        <begin position="137"/>
        <end position="218"/>
    </location>
</feature>
<dbReference type="GO" id="GO:0003700">
    <property type="term" value="F:DNA-binding transcription factor activity"/>
    <property type="evidence" value="ECO:0007669"/>
    <property type="project" value="TreeGrafter"/>
</dbReference>